<sequence length="59" mass="6613">IKQALPGFSKYRIKLSSPQANHVARSIAKSVTKDGRFQSYLAMGGPAWLHSRIEQERSI</sequence>
<comment type="caution">
    <text evidence="1">The sequence shown here is derived from an EMBL/GenBank/DDBJ whole genome shotgun (WGS) entry which is preliminary data.</text>
</comment>
<proteinExistence type="predicted"/>
<evidence type="ECO:0000313" key="1">
    <source>
        <dbReference type="EMBL" id="KAG7542810.1"/>
    </source>
</evidence>
<protein>
    <submittedName>
        <fullName evidence="1">Uncharacterized protein</fullName>
    </submittedName>
</protein>
<accession>A0A8T1YCE3</accession>
<reference evidence="1 2" key="1">
    <citation type="submission" date="2020-12" db="EMBL/GenBank/DDBJ databases">
        <title>Concerted genomic and epigenomic changes stabilize Arabidopsis allopolyploids.</title>
        <authorList>
            <person name="Chen Z."/>
        </authorList>
    </citation>
    <scope>NUCLEOTIDE SEQUENCE [LARGE SCALE GENOMIC DNA]</scope>
    <source>
        <strain evidence="1">Allo738</strain>
        <tissue evidence="1">Leaf</tissue>
    </source>
</reference>
<gene>
    <name evidence="1" type="ORF">ISN45_Aa07g027620</name>
</gene>
<dbReference type="EMBL" id="JAEFBK010000012">
    <property type="protein sequence ID" value="KAG7542810.1"/>
    <property type="molecule type" value="Genomic_DNA"/>
</dbReference>
<keyword evidence="2" id="KW-1185">Reference proteome</keyword>
<feature type="non-terminal residue" evidence="1">
    <location>
        <position position="1"/>
    </location>
</feature>
<dbReference type="AlphaFoldDB" id="A0A8T1YCE3"/>
<organism evidence="1 2">
    <name type="scientific">Arabidopsis thaliana x Arabidopsis arenosa</name>
    <dbReference type="NCBI Taxonomy" id="1240361"/>
    <lineage>
        <taxon>Eukaryota</taxon>
        <taxon>Viridiplantae</taxon>
        <taxon>Streptophyta</taxon>
        <taxon>Embryophyta</taxon>
        <taxon>Tracheophyta</taxon>
        <taxon>Spermatophyta</taxon>
        <taxon>Magnoliopsida</taxon>
        <taxon>eudicotyledons</taxon>
        <taxon>Gunneridae</taxon>
        <taxon>Pentapetalae</taxon>
        <taxon>rosids</taxon>
        <taxon>malvids</taxon>
        <taxon>Brassicales</taxon>
        <taxon>Brassicaceae</taxon>
        <taxon>Camelineae</taxon>
        <taxon>Arabidopsis</taxon>
    </lineage>
</organism>
<dbReference type="Proteomes" id="UP000694240">
    <property type="component" value="Chromosome 12"/>
</dbReference>
<name>A0A8T1YCE3_9BRAS</name>
<evidence type="ECO:0000313" key="2">
    <source>
        <dbReference type="Proteomes" id="UP000694240"/>
    </source>
</evidence>